<sequence>MRPALLLLPLFVSLLLQFHQRAHADCEPATCGNLTVRYPLLLSGSTHAYCEPATCGNLTVRYPFWLSGSNQSSSPCGHPAFQVWCSDDGSVASLGGSAIHVLGVDYSNNSFVASHTRISGANGVCRTDFNMSSTIALSTFTISRRNRALCFLYNCSGTMPEPPIGGGYVNATSNCSTPVFVYLSGSYNWDSPPAIATGQCSFTYVPVLGPEAEAMTAANYSRLLDDGFVMEWEPAAVGNCSACNASGGQCRYDNAAAALACLCSDGNLKGSTCATDGESHSH</sequence>
<dbReference type="InterPro" id="IPR025287">
    <property type="entry name" value="WAK_GUB"/>
</dbReference>
<organism evidence="7 8">
    <name type="scientific">Dichanthelium oligosanthes</name>
    <dbReference type="NCBI Taxonomy" id="888268"/>
    <lineage>
        <taxon>Eukaryota</taxon>
        <taxon>Viridiplantae</taxon>
        <taxon>Streptophyta</taxon>
        <taxon>Embryophyta</taxon>
        <taxon>Tracheophyta</taxon>
        <taxon>Spermatophyta</taxon>
        <taxon>Magnoliopsida</taxon>
        <taxon>Liliopsida</taxon>
        <taxon>Poales</taxon>
        <taxon>Poaceae</taxon>
        <taxon>PACMAD clade</taxon>
        <taxon>Panicoideae</taxon>
        <taxon>Panicodae</taxon>
        <taxon>Paniceae</taxon>
        <taxon>Dichantheliinae</taxon>
        <taxon>Dichanthelium</taxon>
    </lineage>
</organism>
<reference evidence="7 8" key="1">
    <citation type="submission" date="2016-09" db="EMBL/GenBank/DDBJ databases">
        <title>The draft genome of Dichanthelium oligosanthes: A C3 panicoid grass species.</title>
        <authorList>
            <person name="Studer A.J."/>
            <person name="Schnable J.C."/>
            <person name="Brutnell T.P."/>
        </authorList>
    </citation>
    <scope>NUCLEOTIDE SEQUENCE [LARGE SCALE GENOMIC DNA]</scope>
    <source>
        <strain evidence="8">cv. Kellogg 1175</strain>
        <tissue evidence="7">Leaf</tissue>
    </source>
</reference>
<feature type="domain" description="Wall-associated receptor kinase galacturonan-binding" evidence="5">
    <location>
        <begin position="50"/>
        <end position="111"/>
    </location>
</feature>
<evidence type="ECO:0000256" key="1">
    <source>
        <dbReference type="ARBA" id="ARBA00004167"/>
    </source>
</evidence>
<dbReference type="EMBL" id="LWDX02068915">
    <property type="protein sequence ID" value="OEL14810.1"/>
    <property type="molecule type" value="Genomic_DNA"/>
</dbReference>
<dbReference type="Pfam" id="PF14380">
    <property type="entry name" value="WAK_assoc"/>
    <property type="match status" value="1"/>
</dbReference>
<dbReference type="Proteomes" id="UP000095767">
    <property type="component" value="Unassembled WGS sequence"/>
</dbReference>
<protein>
    <recommendedName>
        <fullName evidence="9">Wall-associated receptor kinase galacturonan-binding domain-containing protein</fullName>
    </recommendedName>
</protein>
<dbReference type="OrthoDB" id="635050at2759"/>
<keyword evidence="8" id="KW-1185">Reference proteome</keyword>
<dbReference type="PANTHER" id="PTHR33138">
    <property type="entry name" value="OS01G0690200 PROTEIN"/>
    <property type="match status" value="1"/>
</dbReference>
<evidence type="ECO:0000259" key="6">
    <source>
        <dbReference type="Pfam" id="PF14380"/>
    </source>
</evidence>
<keyword evidence="2 4" id="KW-0732">Signal</keyword>
<evidence type="ECO:0000313" key="8">
    <source>
        <dbReference type="Proteomes" id="UP000095767"/>
    </source>
</evidence>
<evidence type="ECO:0000256" key="3">
    <source>
        <dbReference type="ARBA" id="ARBA00023180"/>
    </source>
</evidence>
<evidence type="ECO:0000256" key="4">
    <source>
        <dbReference type="SAM" id="SignalP"/>
    </source>
</evidence>
<evidence type="ECO:0000256" key="2">
    <source>
        <dbReference type="ARBA" id="ARBA00022729"/>
    </source>
</evidence>
<dbReference type="InterPro" id="IPR032872">
    <property type="entry name" value="WAK_assoc_C"/>
</dbReference>
<evidence type="ECO:0000313" key="7">
    <source>
        <dbReference type="EMBL" id="OEL14810.1"/>
    </source>
</evidence>
<feature type="signal peptide" evidence="4">
    <location>
        <begin position="1"/>
        <end position="24"/>
    </location>
</feature>
<gene>
    <name evidence="7" type="ORF">BAE44_0024171</name>
</gene>
<evidence type="ECO:0000259" key="5">
    <source>
        <dbReference type="Pfam" id="PF13947"/>
    </source>
</evidence>
<comment type="caution">
    <text evidence="7">The sequence shown here is derived from an EMBL/GenBank/DDBJ whole genome shotgun (WGS) entry which is preliminary data.</text>
</comment>
<feature type="domain" description="Wall-associated receptor kinase C-terminal" evidence="6">
    <location>
        <begin position="195"/>
        <end position="266"/>
    </location>
</feature>
<keyword evidence="3" id="KW-0325">Glycoprotein</keyword>
<dbReference type="PANTHER" id="PTHR33138:SF24">
    <property type="entry name" value="WALL-ASSOCIATED RECEPTOR KINASE GALACTURONAN-BINDING DOMAIN-CONTAINING PROTEIN"/>
    <property type="match status" value="1"/>
</dbReference>
<name>A0A1E5UPL3_9POAL</name>
<dbReference type="AlphaFoldDB" id="A0A1E5UPL3"/>
<feature type="chain" id="PRO_5009187215" description="Wall-associated receptor kinase galacturonan-binding domain-containing protein" evidence="4">
    <location>
        <begin position="25"/>
        <end position="282"/>
    </location>
</feature>
<dbReference type="STRING" id="888268.A0A1E5UPL3"/>
<comment type="subcellular location">
    <subcellularLocation>
        <location evidence="1">Membrane</location>
        <topology evidence="1">Single-pass membrane protein</topology>
    </subcellularLocation>
</comment>
<accession>A0A1E5UPL3</accession>
<dbReference type="GO" id="GO:0030247">
    <property type="term" value="F:polysaccharide binding"/>
    <property type="evidence" value="ECO:0007669"/>
    <property type="project" value="InterPro"/>
</dbReference>
<evidence type="ECO:0008006" key="9">
    <source>
        <dbReference type="Google" id="ProtNLM"/>
    </source>
</evidence>
<dbReference type="Pfam" id="PF13947">
    <property type="entry name" value="GUB_WAK_bind"/>
    <property type="match status" value="1"/>
</dbReference>
<proteinExistence type="predicted"/>
<dbReference type="GO" id="GO:0016020">
    <property type="term" value="C:membrane"/>
    <property type="evidence" value="ECO:0007669"/>
    <property type="project" value="UniProtKB-SubCell"/>
</dbReference>